<reference evidence="1 2" key="1">
    <citation type="journal article" date="2008" name="Nature">
        <title>The genome of the model beetle and pest Tribolium castaneum.</title>
        <authorList>
            <consortium name="Tribolium Genome Sequencing Consortium"/>
            <person name="Richards S."/>
            <person name="Gibbs R.A."/>
            <person name="Weinstock G.M."/>
            <person name="Brown S.J."/>
            <person name="Denell R."/>
            <person name="Beeman R.W."/>
            <person name="Gibbs R."/>
            <person name="Beeman R.W."/>
            <person name="Brown S.J."/>
            <person name="Bucher G."/>
            <person name="Friedrich M."/>
            <person name="Grimmelikhuijzen C.J."/>
            <person name="Klingler M."/>
            <person name="Lorenzen M."/>
            <person name="Richards S."/>
            <person name="Roth S."/>
            <person name="Schroder R."/>
            <person name="Tautz D."/>
            <person name="Zdobnov E.M."/>
            <person name="Muzny D."/>
            <person name="Gibbs R.A."/>
            <person name="Weinstock G.M."/>
            <person name="Attaway T."/>
            <person name="Bell S."/>
            <person name="Buhay C.J."/>
            <person name="Chandrabose M.N."/>
            <person name="Chavez D."/>
            <person name="Clerk-Blankenburg K.P."/>
            <person name="Cree A."/>
            <person name="Dao M."/>
            <person name="Davis C."/>
            <person name="Chacko J."/>
            <person name="Dinh H."/>
            <person name="Dugan-Rocha S."/>
            <person name="Fowler G."/>
            <person name="Garner T.T."/>
            <person name="Garnes J."/>
            <person name="Gnirke A."/>
            <person name="Hawes A."/>
            <person name="Hernandez J."/>
            <person name="Hines S."/>
            <person name="Holder M."/>
            <person name="Hume J."/>
            <person name="Jhangiani S.N."/>
            <person name="Joshi V."/>
            <person name="Khan Z.M."/>
            <person name="Jackson L."/>
            <person name="Kovar C."/>
            <person name="Kowis A."/>
            <person name="Lee S."/>
            <person name="Lewis L.R."/>
            <person name="Margolis J."/>
            <person name="Morgan M."/>
            <person name="Nazareth L.V."/>
            <person name="Nguyen N."/>
            <person name="Okwuonu G."/>
            <person name="Parker D."/>
            <person name="Richards S."/>
            <person name="Ruiz S.J."/>
            <person name="Santibanez J."/>
            <person name="Savard J."/>
            <person name="Scherer S.E."/>
            <person name="Schneider B."/>
            <person name="Sodergren E."/>
            <person name="Tautz D."/>
            <person name="Vattahil S."/>
            <person name="Villasana D."/>
            <person name="White C.S."/>
            <person name="Wright R."/>
            <person name="Park Y."/>
            <person name="Beeman R.W."/>
            <person name="Lord J."/>
            <person name="Oppert B."/>
            <person name="Lorenzen M."/>
            <person name="Brown S."/>
            <person name="Wang L."/>
            <person name="Savard J."/>
            <person name="Tautz D."/>
            <person name="Richards S."/>
            <person name="Weinstock G."/>
            <person name="Gibbs R.A."/>
            <person name="Liu Y."/>
            <person name="Worley K."/>
            <person name="Weinstock G."/>
            <person name="Elsik C.G."/>
            <person name="Reese J.T."/>
            <person name="Elhaik E."/>
            <person name="Landan G."/>
            <person name="Graur D."/>
            <person name="Arensburger P."/>
            <person name="Atkinson P."/>
            <person name="Beeman R.W."/>
            <person name="Beidler J."/>
            <person name="Brown S.J."/>
            <person name="Demuth J.P."/>
            <person name="Drury D.W."/>
            <person name="Du Y.Z."/>
            <person name="Fujiwara H."/>
            <person name="Lorenzen M."/>
            <person name="Maselli V."/>
            <person name="Osanai M."/>
            <person name="Park Y."/>
            <person name="Robertson H.M."/>
            <person name="Tu Z."/>
            <person name="Wang J.J."/>
            <person name="Wang S."/>
            <person name="Richards S."/>
            <person name="Song H."/>
            <person name="Zhang L."/>
            <person name="Sodergren E."/>
            <person name="Werner D."/>
            <person name="Stanke M."/>
            <person name="Morgenstern B."/>
            <person name="Solovyev V."/>
            <person name="Kosarev P."/>
            <person name="Brown G."/>
            <person name="Chen H.C."/>
            <person name="Ermolaeva O."/>
            <person name="Hlavina W."/>
            <person name="Kapustin Y."/>
            <person name="Kiryutin B."/>
            <person name="Kitts P."/>
            <person name="Maglott D."/>
            <person name="Pruitt K."/>
            <person name="Sapojnikov V."/>
            <person name="Souvorov A."/>
            <person name="Mackey A.J."/>
            <person name="Waterhouse R.M."/>
            <person name="Wyder S."/>
            <person name="Zdobnov E.M."/>
            <person name="Zdobnov E.M."/>
            <person name="Wyder S."/>
            <person name="Kriventseva E.V."/>
            <person name="Kadowaki T."/>
            <person name="Bork P."/>
            <person name="Aranda M."/>
            <person name="Bao R."/>
            <person name="Beermann A."/>
            <person name="Berns N."/>
            <person name="Bolognesi R."/>
            <person name="Bonneton F."/>
            <person name="Bopp D."/>
            <person name="Brown S.J."/>
            <person name="Bucher G."/>
            <person name="Butts T."/>
            <person name="Chaumot A."/>
            <person name="Denell R.E."/>
            <person name="Ferrier D.E."/>
            <person name="Friedrich M."/>
            <person name="Gordon C.M."/>
            <person name="Jindra M."/>
            <person name="Klingler M."/>
            <person name="Lan Q."/>
            <person name="Lattorff H.M."/>
            <person name="Laudet V."/>
            <person name="von Levetsow C."/>
            <person name="Liu Z."/>
            <person name="Lutz R."/>
            <person name="Lynch J.A."/>
            <person name="da Fonseca R.N."/>
            <person name="Posnien N."/>
            <person name="Reuter R."/>
            <person name="Roth S."/>
            <person name="Savard J."/>
            <person name="Schinko J.B."/>
            <person name="Schmitt C."/>
            <person name="Schoppmeier M."/>
            <person name="Schroder R."/>
            <person name="Shippy T.D."/>
            <person name="Simonnet F."/>
            <person name="Marques-Souza H."/>
            <person name="Tautz D."/>
            <person name="Tomoyasu Y."/>
            <person name="Trauner J."/>
            <person name="Van der Zee M."/>
            <person name="Vervoort M."/>
            <person name="Wittkopp N."/>
            <person name="Wimmer E.A."/>
            <person name="Yang X."/>
            <person name="Jones A.K."/>
            <person name="Sattelle D.B."/>
            <person name="Ebert P.R."/>
            <person name="Nelson D."/>
            <person name="Scott J.G."/>
            <person name="Beeman R.W."/>
            <person name="Muthukrishnan S."/>
            <person name="Kramer K.J."/>
            <person name="Arakane Y."/>
            <person name="Beeman R.W."/>
            <person name="Zhu Q."/>
            <person name="Hogenkamp D."/>
            <person name="Dixit R."/>
            <person name="Oppert B."/>
            <person name="Jiang H."/>
            <person name="Zou Z."/>
            <person name="Marshall J."/>
            <person name="Elpidina E."/>
            <person name="Vinokurov K."/>
            <person name="Oppert C."/>
            <person name="Zou Z."/>
            <person name="Evans J."/>
            <person name="Lu Z."/>
            <person name="Zhao P."/>
            <person name="Sumathipala N."/>
            <person name="Altincicek B."/>
            <person name="Vilcinskas A."/>
            <person name="Williams M."/>
            <person name="Hultmark D."/>
            <person name="Hetru C."/>
            <person name="Jiang H."/>
            <person name="Grimmelikhuijzen C.J."/>
            <person name="Hauser F."/>
            <person name="Cazzamali G."/>
            <person name="Williamson M."/>
            <person name="Park Y."/>
            <person name="Li B."/>
            <person name="Tanaka Y."/>
            <person name="Predel R."/>
            <person name="Neupert S."/>
            <person name="Schachtner J."/>
            <person name="Verleyen P."/>
            <person name="Raible F."/>
            <person name="Bork P."/>
            <person name="Friedrich M."/>
            <person name="Walden K.K."/>
            <person name="Robertson H.M."/>
            <person name="Angeli S."/>
            <person name="Foret S."/>
            <person name="Bucher G."/>
            <person name="Schuetz S."/>
            <person name="Maleszka R."/>
            <person name="Wimmer E.A."/>
            <person name="Beeman R.W."/>
            <person name="Lorenzen M."/>
            <person name="Tomoyasu Y."/>
            <person name="Miller S.C."/>
            <person name="Grossmann D."/>
            <person name="Bucher G."/>
        </authorList>
    </citation>
    <scope>NUCLEOTIDE SEQUENCE [LARGE SCALE GENOMIC DNA]</scope>
    <source>
        <strain evidence="1 2">Georgia GA2</strain>
    </source>
</reference>
<accession>A0A139WLG8</accession>
<protein>
    <submittedName>
        <fullName evidence="1">Uncharacterized protein</fullName>
    </submittedName>
</protein>
<gene>
    <name evidence="1" type="primary">AUGUSTUS-3.0.2_31037</name>
    <name evidence="1" type="ORF">TcasGA2_TC031037</name>
</gene>
<dbReference type="EMBL" id="KQ971321">
    <property type="protein sequence ID" value="KYB28733.1"/>
    <property type="molecule type" value="Genomic_DNA"/>
</dbReference>
<evidence type="ECO:0000313" key="1">
    <source>
        <dbReference type="EMBL" id="KYB28733.1"/>
    </source>
</evidence>
<name>A0A139WLG8_TRICA</name>
<keyword evidence="2" id="KW-1185">Reference proteome</keyword>
<dbReference type="AlphaFoldDB" id="A0A139WLG8"/>
<reference evidence="1 2" key="2">
    <citation type="journal article" date="2010" name="Nucleic Acids Res.">
        <title>BeetleBase in 2010: revisions to provide comprehensive genomic information for Tribolium castaneum.</title>
        <authorList>
            <person name="Kim H.S."/>
            <person name="Murphy T."/>
            <person name="Xia J."/>
            <person name="Caragea D."/>
            <person name="Park Y."/>
            <person name="Beeman R.W."/>
            <person name="Lorenzen M.D."/>
            <person name="Butcher S."/>
            <person name="Manak J.R."/>
            <person name="Brown S.J."/>
        </authorList>
    </citation>
    <scope>GENOME REANNOTATION</scope>
    <source>
        <strain evidence="1 2">Georgia GA2</strain>
    </source>
</reference>
<organism evidence="1 2">
    <name type="scientific">Tribolium castaneum</name>
    <name type="common">Red flour beetle</name>
    <dbReference type="NCBI Taxonomy" id="7070"/>
    <lineage>
        <taxon>Eukaryota</taxon>
        <taxon>Metazoa</taxon>
        <taxon>Ecdysozoa</taxon>
        <taxon>Arthropoda</taxon>
        <taxon>Hexapoda</taxon>
        <taxon>Insecta</taxon>
        <taxon>Pterygota</taxon>
        <taxon>Neoptera</taxon>
        <taxon>Endopterygota</taxon>
        <taxon>Coleoptera</taxon>
        <taxon>Polyphaga</taxon>
        <taxon>Cucujiformia</taxon>
        <taxon>Tenebrionidae</taxon>
        <taxon>Tenebrionidae incertae sedis</taxon>
        <taxon>Tribolium</taxon>
    </lineage>
</organism>
<evidence type="ECO:0000313" key="2">
    <source>
        <dbReference type="Proteomes" id="UP000007266"/>
    </source>
</evidence>
<dbReference type="Proteomes" id="UP000007266">
    <property type="component" value="Linkage group 3"/>
</dbReference>
<dbReference type="InParanoid" id="A0A139WLG8"/>
<proteinExistence type="predicted"/>
<sequence>MVFRDFEDKKISHFLMSHDQVISQNQRATSYSYCNQGRSSSRKRNVRLFALSGITS</sequence>